<dbReference type="Gene3D" id="2.60.120.10">
    <property type="entry name" value="Jelly Rolls"/>
    <property type="match status" value="1"/>
</dbReference>
<keyword evidence="1" id="KW-1133">Transmembrane helix</keyword>
<keyword evidence="1" id="KW-0812">Transmembrane</keyword>
<accession>A0A0D1YP90</accession>
<protein>
    <submittedName>
        <fullName evidence="2">Uncharacterized protein</fullName>
    </submittedName>
</protein>
<keyword evidence="1" id="KW-0472">Membrane</keyword>
<evidence type="ECO:0000313" key="3">
    <source>
        <dbReference type="Proteomes" id="UP000053599"/>
    </source>
</evidence>
<feature type="transmembrane region" description="Helical" evidence="1">
    <location>
        <begin position="190"/>
        <end position="210"/>
    </location>
</feature>
<sequence length="240" mass="27428">MGINMAIKRTTTTHLKSFERKDPEAVIYDVSRPECVTITIPAASQWTSGAHWHETHTEYLQILQGRALVRLGQAARELGPGDDVIEVPMFTVHEWHRVKDDNGDEDLIVREWTVPEDGQKEVFFRMLNSVLTEERPSSLYTTPRFMPQWVGRWIERWIVMMQLFAIFRAGDNWPVFVGGKTSTNGDSPGLLGWVVTHVILYVGSWVGYVLGLRSQYGEYVTDEMLDKGKTAKKSESRKGK</sequence>
<dbReference type="InterPro" id="IPR014710">
    <property type="entry name" value="RmlC-like_jellyroll"/>
</dbReference>
<proteinExistence type="predicted"/>
<evidence type="ECO:0000256" key="1">
    <source>
        <dbReference type="SAM" id="Phobius"/>
    </source>
</evidence>
<evidence type="ECO:0000313" key="2">
    <source>
        <dbReference type="EMBL" id="KIV83004.1"/>
    </source>
</evidence>
<dbReference type="EMBL" id="KN846952">
    <property type="protein sequence ID" value="KIV83004.1"/>
    <property type="molecule type" value="Genomic_DNA"/>
</dbReference>
<name>A0A0D1YP90_9EURO</name>
<dbReference type="HOGENOM" id="CLU_087698_0_0_1"/>
<feature type="transmembrane region" description="Helical" evidence="1">
    <location>
        <begin position="153"/>
        <end position="170"/>
    </location>
</feature>
<organism evidence="2 3">
    <name type="scientific">Exophiala sideris</name>
    <dbReference type="NCBI Taxonomy" id="1016849"/>
    <lineage>
        <taxon>Eukaryota</taxon>
        <taxon>Fungi</taxon>
        <taxon>Dikarya</taxon>
        <taxon>Ascomycota</taxon>
        <taxon>Pezizomycotina</taxon>
        <taxon>Eurotiomycetes</taxon>
        <taxon>Chaetothyriomycetidae</taxon>
        <taxon>Chaetothyriales</taxon>
        <taxon>Herpotrichiellaceae</taxon>
        <taxon>Exophiala</taxon>
    </lineage>
</organism>
<gene>
    <name evidence="2" type="ORF">PV11_05065</name>
</gene>
<dbReference type="Proteomes" id="UP000053599">
    <property type="component" value="Unassembled WGS sequence"/>
</dbReference>
<dbReference type="SUPFAM" id="SSF51182">
    <property type="entry name" value="RmlC-like cupins"/>
    <property type="match status" value="1"/>
</dbReference>
<reference evidence="2 3" key="1">
    <citation type="submission" date="2015-01" db="EMBL/GenBank/DDBJ databases">
        <title>The Genome Sequence of Exophiala sideris CBS121828.</title>
        <authorList>
            <consortium name="The Broad Institute Genomics Platform"/>
            <person name="Cuomo C."/>
            <person name="de Hoog S."/>
            <person name="Gorbushina A."/>
            <person name="Stielow B."/>
            <person name="Teixiera M."/>
            <person name="Abouelleil A."/>
            <person name="Chapman S.B."/>
            <person name="Priest M."/>
            <person name="Young S.K."/>
            <person name="Wortman J."/>
            <person name="Nusbaum C."/>
            <person name="Birren B."/>
        </authorList>
    </citation>
    <scope>NUCLEOTIDE SEQUENCE [LARGE SCALE GENOMIC DNA]</scope>
    <source>
        <strain evidence="2 3">CBS 121828</strain>
    </source>
</reference>
<dbReference type="AlphaFoldDB" id="A0A0D1YP90"/>
<dbReference type="OrthoDB" id="504210at2759"/>
<dbReference type="InterPro" id="IPR011051">
    <property type="entry name" value="RmlC_Cupin_sf"/>
</dbReference>